<proteinExistence type="predicted"/>
<evidence type="ECO:0000313" key="2">
    <source>
        <dbReference type="EMBL" id="OUO56566.1"/>
    </source>
</evidence>
<accession>A0A1Y4DBY5</accession>
<dbReference type="AlphaFoldDB" id="A0A1Y4DBY5"/>
<protein>
    <recommendedName>
        <fullName evidence="4">Autotransporter domain-containing protein</fullName>
    </recommendedName>
</protein>
<dbReference type="OrthoDB" id="9800736at2"/>
<evidence type="ECO:0000256" key="1">
    <source>
        <dbReference type="SAM" id="SignalP"/>
    </source>
</evidence>
<gene>
    <name evidence="2" type="ORF">B5F75_05070</name>
</gene>
<feature type="signal peptide" evidence="1">
    <location>
        <begin position="1"/>
        <end position="19"/>
    </location>
</feature>
<evidence type="ECO:0000313" key="3">
    <source>
        <dbReference type="Proteomes" id="UP000196368"/>
    </source>
</evidence>
<feature type="chain" id="PRO_5011966236" description="Autotransporter domain-containing protein" evidence="1">
    <location>
        <begin position="20"/>
        <end position="385"/>
    </location>
</feature>
<dbReference type="SUPFAM" id="SSF56935">
    <property type="entry name" value="Porins"/>
    <property type="match status" value="1"/>
</dbReference>
<comment type="caution">
    <text evidence="2">The sequence shown here is derived from an EMBL/GenBank/DDBJ whole genome shotgun (WGS) entry which is preliminary data.</text>
</comment>
<keyword evidence="3" id="KW-1185">Reference proteome</keyword>
<dbReference type="RefSeq" id="WP_087288617.1">
    <property type="nucleotide sequence ID" value="NZ_NFJD01000003.1"/>
</dbReference>
<sequence length="385" mass="42417">MKKLLGLLLAMTMAWPINAAIVDNVDAIGEIEVIGANNNAQKSEANGAASRVMAGLSAELTEDVRANVQFVYNTAWDGAEKGKDLNTYQNQIYLAEANMVLSNLMDRFELTLGRQFYGDEDSALLYFGPRHGYMAALSSPVTSLDAAKLTYADDVKALTLIAGKTTKVLTFDPQTKSNADFYGIDFRMNLTDTVKAQVYGYTYKNNVWNDEFQGFYGAKLSMMPEAGALSVEYARSHSGDRLVKESHDNPYLVKVDGSLNMDAFTPRAAFIYQKGTVSEYGAYAPGLVYGKTFFGNDLTDVLSESRIFNVGLDYNWEKWTLALDGFAFQDRTAQHAATLEADLTATYQHNENVGLFAGIGYAKLSRADFDRSDATVYQAGVNVKF</sequence>
<evidence type="ECO:0008006" key="4">
    <source>
        <dbReference type="Google" id="ProtNLM"/>
    </source>
</evidence>
<dbReference type="EMBL" id="NFJD01000003">
    <property type="protein sequence ID" value="OUO56566.1"/>
    <property type="molecule type" value="Genomic_DNA"/>
</dbReference>
<keyword evidence="1" id="KW-0732">Signal</keyword>
<name>A0A1Y4DBY5_9BACT</name>
<organism evidence="2 3">
    <name type="scientific">Candidatus Avelusimicrobium gallicola</name>
    <dbReference type="NCBI Taxonomy" id="2562704"/>
    <lineage>
        <taxon>Bacteria</taxon>
        <taxon>Pseudomonadati</taxon>
        <taxon>Elusimicrobiota</taxon>
        <taxon>Elusimicrobia</taxon>
        <taxon>Elusimicrobiales</taxon>
        <taxon>Elusimicrobiaceae</taxon>
        <taxon>Candidatus Avelusimicrobium</taxon>
    </lineage>
</organism>
<dbReference type="Proteomes" id="UP000196368">
    <property type="component" value="Unassembled WGS sequence"/>
</dbReference>
<reference evidence="3" key="1">
    <citation type="submission" date="2017-04" db="EMBL/GenBank/DDBJ databases">
        <title>Function of individual gut microbiota members based on whole genome sequencing of pure cultures obtained from chicken caecum.</title>
        <authorList>
            <person name="Medvecky M."/>
            <person name="Cejkova D."/>
            <person name="Polansky O."/>
            <person name="Karasova D."/>
            <person name="Kubasova T."/>
            <person name="Cizek A."/>
            <person name="Rychlik I."/>
        </authorList>
    </citation>
    <scope>NUCLEOTIDE SEQUENCE [LARGE SCALE GENOMIC DNA]</scope>
    <source>
        <strain evidence="3">An273</strain>
    </source>
</reference>